<dbReference type="Proteomes" id="UP000887458">
    <property type="component" value="Unassembled WGS sequence"/>
</dbReference>
<reference evidence="2 3" key="2">
    <citation type="journal article" date="2022" name="Mol. Biol. Evol.">
        <title>Comparative Genomics Reveals Insights into the Divergent Evolution of Astigmatic Mites and Household Pest Adaptations.</title>
        <authorList>
            <person name="Xiong Q."/>
            <person name="Wan A.T."/>
            <person name="Liu X."/>
            <person name="Fung C.S."/>
            <person name="Xiao X."/>
            <person name="Malainual N."/>
            <person name="Hou J."/>
            <person name="Wang L."/>
            <person name="Wang M."/>
            <person name="Yang K.Y."/>
            <person name="Cui Y."/>
            <person name="Leung E.L."/>
            <person name="Nong W."/>
            <person name="Shin S.K."/>
            <person name="Au S.W."/>
            <person name="Jeong K.Y."/>
            <person name="Chew F.T."/>
            <person name="Hui J.H."/>
            <person name="Leung T.F."/>
            <person name="Tungtrongchitr A."/>
            <person name="Zhong N."/>
            <person name="Liu Z."/>
            <person name="Tsui S.K."/>
        </authorList>
    </citation>
    <scope>NUCLEOTIDE SEQUENCE [LARGE SCALE GENOMIC DNA]</scope>
    <source>
        <strain evidence="2">Derp</strain>
    </source>
</reference>
<evidence type="ECO:0000256" key="1">
    <source>
        <dbReference type="SAM" id="MobiDB-lite"/>
    </source>
</evidence>
<comment type="caution">
    <text evidence="2">The sequence shown here is derived from an EMBL/GenBank/DDBJ whole genome shotgun (WGS) entry which is preliminary data.</text>
</comment>
<gene>
    <name evidence="2" type="ORF">DERP_011362</name>
</gene>
<keyword evidence="3" id="KW-1185">Reference proteome</keyword>
<protein>
    <submittedName>
        <fullName evidence="2">Uncharacterized protein</fullName>
    </submittedName>
</protein>
<feature type="compositionally biased region" description="Basic residues" evidence="1">
    <location>
        <begin position="1"/>
        <end position="14"/>
    </location>
</feature>
<evidence type="ECO:0000313" key="3">
    <source>
        <dbReference type="Proteomes" id="UP000887458"/>
    </source>
</evidence>
<dbReference type="EMBL" id="NJHN03000063">
    <property type="protein sequence ID" value="KAH9418500.1"/>
    <property type="molecule type" value="Genomic_DNA"/>
</dbReference>
<feature type="region of interest" description="Disordered" evidence="1">
    <location>
        <begin position="1"/>
        <end position="29"/>
    </location>
</feature>
<evidence type="ECO:0000313" key="2">
    <source>
        <dbReference type="EMBL" id="KAH9418500.1"/>
    </source>
</evidence>
<sequence length="75" mass="8602">MTSFKHRLSKTFRSQKKEKSNSQSDGHADDDSLMLITVECSDCLQVKELNLSQNSICYYCEPSIESIAVDRWIDP</sequence>
<feature type="compositionally biased region" description="Basic and acidic residues" evidence="1">
    <location>
        <begin position="15"/>
        <end position="29"/>
    </location>
</feature>
<accession>A0ABQ8J7W3</accession>
<proteinExistence type="predicted"/>
<organism evidence="2 3">
    <name type="scientific">Dermatophagoides pteronyssinus</name>
    <name type="common">European house dust mite</name>
    <dbReference type="NCBI Taxonomy" id="6956"/>
    <lineage>
        <taxon>Eukaryota</taxon>
        <taxon>Metazoa</taxon>
        <taxon>Ecdysozoa</taxon>
        <taxon>Arthropoda</taxon>
        <taxon>Chelicerata</taxon>
        <taxon>Arachnida</taxon>
        <taxon>Acari</taxon>
        <taxon>Acariformes</taxon>
        <taxon>Sarcoptiformes</taxon>
        <taxon>Astigmata</taxon>
        <taxon>Psoroptidia</taxon>
        <taxon>Analgoidea</taxon>
        <taxon>Pyroglyphidae</taxon>
        <taxon>Dermatophagoidinae</taxon>
        <taxon>Dermatophagoides</taxon>
    </lineage>
</organism>
<name>A0ABQ8J7W3_DERPT</name>
<reference evidence="2 3" key="1">
    <citation type="journal article" date="2018" name="J. Allergy Clin. Immunol.">
        <title>High-quality assembly of Dermatophagoides pteronyssinus genome and transcriptome reveals a wide range of novel allergens.</title>
        <authorList>
            <person name="Liu X.Y."/>
            <person name="Yang K.Y."/>
            <person name="Wang M.Q."/>
            <person name="Kwok J.S."/>
            <person name="Zeng X."/>
            <person name="Yang Z."/>
            <person name="Xiao X.J."/>
            <person name="Lau C.P."/>
            <person name="Li Y."/>
            <person name="Huang Z.M."/>
            <person name="Ba J.G."/>
            <person name="Yim A.K."/>
            <person name="Ouyang C.Y."/>
            <person name="Ngai S.M."/>
            <person name="Chan T.F."/>
            <person name="Leung E.L."/>
            <person name="Liu L."/>
            <person name="Liu Z.G."/>
            <person name="Tsui S.K."/>
        </authorList>
    </citation>
    <scope>NUCLEOTIDE SEQUENCE [LARGE SCALE GENOMIC DNA]</scope>
    <source>
        <strain evidence="2">Derp</strain>
    </source>
</reference>